<feature type="compositionally biased region" description="Basic and acidic residues" evidence="1">
    <location>
        <begin position="1"/>
        <end position="24"/>
    </location>
</feature>
<evidence type="ECO:0000313" key="2">
    <source>
        <dbReference type="EMBL" id="MCI4683451.1"/>
    </source>
</evidence>
<keyword evidence="2" id="KW-0808">Transferase</keyword>
<organism evidence="2 3">
    <name type="scientific">Candidatus Rhodoblastus alkanivorans</name>
    <dbReference type="NCBI Taxonomy" id="2954117"/>
    <lineage>
        <taxon>Bacteria</taxon>
        <taxon>Pseudomonadati</taxon>
        <taxon>Pseudomonadota</taxon>
        <taxon>Alphaproteobacteria</taxon>
        <taxon>Hyphomicrobiales</taxon>
        <taxon>Rhodoblastaceae</taxon>
        <taxon>Rhodoblastus</taxon>
    </lineage>
</organism>
<reference evidence="2" key="1">
    <citation type="journal article" date="2022" name="ISME J.">
        <title>Identification of active gaseous-alkane degraders at natural gas seeps.</title>
        <authorList>
            <person name="Farhan Ul Haque M."/>
            <person name="Hernandez M."/>
            <person name="Crombie A.T."/>
            <person name="Murrell J.C."/>
        </authorList>
    </citation>
    <scope>NUCLEOTIDE SEQUENCE</scope>
    <source>
        <strain evidence="2">PC2</strain>
    </source>
</reference>
<feature type="region of interest" description="Disordered" evidence="1">
    <location>
        <begin position="1"/>
        <end position="26"/>
    </location>
</feature>
<protein>
    <submittedName>
        <fullName evidence="2">DNA polymerase III subunit delta</fullName>
        <ecNumber evidence="2">2.7.7.7</ecNumber>
    </submittedName>
</protein>
<proteinExistence type="predicted"/>
<gene>
    <name evidence="2" type="ORF">K2U94_11860</name>
</gene>
<keyword evidence="2" id="KW-0548">Nucleotidyltransferase</keyword>
<accession>A0ABS9Z7N5</accession>
<dbReference type="Pfam" id="PF13177">
    <property type="entry name" value="DNA_pol3_delta2"/>
    <property type="match status" value="1"/>
</dbReference>
<dbReference type="Gene3D" id="3.40.50.300">
    <property type="entry name" value="P-loop containing nucleotide triphosphate hydrolases"/>
    <property type="match status" value="1"/>
</dbReference>
<dbReference type="InterPro" id="IPR050238">
    <property type="entry name" value="DNA_Rep/Repair_Clamp_Loader"/>
</dbReference>
<evidence type="ECO:0000256" key="1">
    <source>
        <dbReference type="SAM" id="MobiDB-lite"/>
    </source>
</evidence>
<dbReference type="InterPro" id="IPR027417">
    <property type="entry name" value="P-loop_NTPase"/>
</dbReference>
<dbReference type="PANTHER" id="PTHR11669:SF8">
    <property type="entry name" value="DNA POLYMERASE III SUBUNIT DELTA"/>
    <property type="match status" value="1"/>
</dbReference>
<dbReference type="PANTHER" id="PTHR11669">
    <property type="entry name" value="REPLICATION FACTOR C / DNA POLYMERASE III GAMMA-TAU SUBUNIT"/>
    <property type="match status" value="1"/>
</dbReference>
<dbReference type="SUPFAM" id="SSF52540">
    <property type="entry name" value="P-loop containing nucleoside triphosphate hydrolases"/>
    <property type="match status" value="1"/>
</dbReference>
<sequence>MGVRDRDDALPESDRFEPAPHPRDTFQLFGQDKAERELLEAFRAGRMPQAWIIGGPPGIGKATLAWRMARFVAAHPDPGLPAVQRAEDLSVDANAPAARRLSAMSFGDLALLRREWNDKTKKHATRITVDDVRAVLHMFEQSAGEGGWRMAIIDSADDLNVSSANALLKLIEEPPPRSLFFLIAHHPGRILPTIRSRCRFLTLQKLDEPALASAARAALDAAGVSVSEADMARACARAEGSVREALRLVEAGEGAVDGLTAKALAQLPDLDWRIAHRIGDAVAAREADGEFDAFLRAIYGWLSETLRRNPGLGPRALAPYADAWEFLERETRDLEIYNLDKRAFVIVVFLRLAEAVGAARAAA</sequence>
<dbReference type="RefSeq" id="WP_243067402.1">
    <property type="nucleotide sequence ID" value="NZ_JAIVFK010000013.1"/>
</dbReference>
<dbReference type="EC" id="2.7.7.7" evidence="2"/>
<dbReference type="Proteomes" id="UP001139104">
    <property type="component" value="Unassembled WGS sequence"/>
</dbReference>
<evidence type="ECO:0000313" key="3">
    <source>
        <dbReference type="Proteomes" id="UP001139104"/>
    </source>
</evidence>
<name>A0ABS9Z7N5_9HYPH</name>
<keyword evidence="3" id="KW-1185">Reference proteome</keyword>
<dbReference type="EMBL" id="JAIVFP010000001">
    <property type="protein sequence ID" value="MCI4683451.1"/>
    <property type="molecule type" value="Genomic_DNA"/>
</dbReference>
<dbReference type="NCBIfam" id="NF005677">
    <property type="entry name" value="PRK07471.1"/>
    <property type="match status" value="1"/>
</dbReference>
<dbReference type="GO" id="GO:0003887">
    <property type="term" value="F:DNA-directed DNA polymerase activity"/>
    <property type="evidence" value="ECO:0007669"/>
    <property type="project" value="UniProtKB-EC"/>
</dbReference>
<comment type="caution">
    <text evidence="2">The sequence shown here is derived from an EMBL/GenBank/DDBJ whole genome shotgun (WGS) entry which is preliminary data.</text>
</comment>